<dbReference type="PATRIC" id="fig|317.197.peg.2449"/>
<dbReference type="Gene3D" id="3.40.50.300">
    <property type="entry name" value="P-loop containing nucleotide triphosphate hydrolases"/>
    <property type="match status" value="1"/>
</dbReference>
<evidence type="ECO:0000313" key="1">
    <source>
        <dbReference type="EMBL" id="KNH26670.1"/>
    </source>
</evidence>
<reference evidence="1 2" key="1">
    <citation type="submission" date="2015-06" db="EMBL/GenBank/DDBJ databases">
        <authorList>
            <person name="Hoefler B.C."/>
            <person name="Straight P.D."/>
        </authorList>
    </citation>
    <scope>NUCLEOTIDE SEQUENCE [LARGE SCALE GENOMIC DNA]</scope>
    <source>
        <strain evidence="1 2">Riq4</strain>
    </source>
</reference>
<protein>
    <submittedName>
        <fullName evidence="1">Uncharacterized protein</fullName>
    </submittedName>
</protein>
<dbReference type="OrthoDB" id="9992056at2"/>
<gene>
    <name evidence="1" type="ORF">ACS77_15435</name>
</gene>
<dbReference type="AlphaFoldDB" id="A0A0L1MDW5"/>
<dbReference type="SUPFAM" id="SSF52540">
    <property type="entry name" value="P-loop containing nucleoside triphosphate hydrolases"/>
    <property type="match status" value="1"/>
</dbReference>
<dbReference type="EMBL" id="LFQK01000025">
    <property type="protein sequence ID" value="KNH26670.1"/>
    <property type="molecule type" value="Genomic_DNA"/>
</dbReference>
<sequence>MDKAKINIIPVSSFFVGREEFCQTLIEATQRTNAVLLFGGRQAGKTTTLIRVRDILSESKANTGQLSAVDVAIYVDLNLLKYDASPKDFFKLLLKKAVSSCSKQISGAVFQEIERNTGSVVDDFICGLKDIKSQCGEVEPKFVFLLDESKRVLGDRFPRGFQDNLFSLLYGEESGSEYNIVMVFAGAQHLYAFSQDDTSPIGSRAASLYLTNLTVEAVRSLAIMVFPTLVGGVSQSLADNIYEVTGGHAGLTVRILESLYRTGATEVHLQWAQSIMMPAHRGLLENWSLSLSPEAKVFARQFAHRDSASISYIASVLSGNGLEPHLAHRVMEEIQYMGLGVYVPKEIYRRNNLFWSYYSELETSTPADVTSNQVWLLIESTELVLRELIRIKYEANLGEQYQDTMRKVLGAEVWGGLVNMVARSDKRYKYSESSERDIMSCMYFGHLKDLMISGQSWAYFKSMFRDKRELEDKVSAIIPVRNDNAHFTPTPSKELDRCRIACDDLLVIAERELSILN</sequence>
<evidence type="ECO:0000313" key="2">
    <source>
        <dbReference type="Proteomes" id="UP000036955"/>
    </source>
</evidence>
<name>A0A0L1MDW5_PSESX</name>
<proteinExistence type="predicted"/>
<accession>A0A0L1MDW5</accession>
<comment type="caution">
    <text evidence="1">The sequence shown here is derived from an EMBL/GenBank/DDBJ whole genome shotgun (WGS) entry which is preliminary data.</text>
</comment>
<dbReference type="Proteomes" id="UP000036955">
    <property type="component" value="Unassembled WGS sequence"/>
</dbReference>
<dbReference type="InterPro" id="IPR027417">
    <property type="entry name" value="P-loop_NTPase"/>
</dbReference>
<organism evidence="1 2">
    <name type="scientific">Pseudomonas syringae</name>
    <dbReference type="NCBI Taxonomy" id="317"/>
    <lineage>
        <taxon>Bacteria</taxon>
        <taxon>Pseudomonadati</taxon>
        <taxon>Pseudomonadota</taxon>
        <taxon>Gammaproteobacteria</taxon>
        <taxon>Pseudomonadales</taxon>
        <taxon>Pseudomonadaceae</taxon>
        <taxon>Pseudomonas</taxon>
    </lineage>
</organism>